<evidence type="ECO:0000313" key="2">
    <source>
        <dbReference type="Proteomes" id="UP000051248"/>
    </source>
</evidence>
<evidence type="ECO:0000313" key="1">
    <source>
        <dbReference type="EMBL" id="KRK79736.1"/>
    </source>
</evidence>
<dbReference type="RefSeq" id="WP_025023798.1">
    <property type="nucleotide sequence ID" value="NZ_AZDZ01000011.1"/>
</dbReference>
<keyword evidence="2" id="KW-1185">Reference proteome</keyword>
<sequence>MNNTKLLDNLKTLQDLKFEIYNRSTKAIDYRNFNVLTLNLPNKTIDIADFYKKHYREYSIEEIAGLIVAKYEL</sequence>
<reference evidence="1 2" key="1">
    <citation type="journal article" date="2015" name="Genome Announc.">
        <title>Expanding the biotechnology potential of lactobacilli through comparative genomics of 213 strains and associated genera.</title>
        <authorList>
            <person name="Sun Z."/>
            <person name="Harris H.M."/>
            <person name="McCann A."/>
            <person name="Guo C."/>
            <person name="Argimon S."/>
            <person name="Zhang W."/>
            <person name="Yang X."/>
            <person name="Jeffery I.B."/>
            <person name="Cooney J.C."/>
            <person name="Kagawa T.F."/>
            <person name="Liu W."/>
            <person name="Song Y."/>
            <person name="Salvetti E."/>
            <person name="Wrobel A."/>
            <person name="Rasinkangas P."/>
            <person name="Parkhill J."/>
            <person name="Rea M.C."/>
            <person name="O'Sullivan O."/>
            <person name="Ritari J."/>
            <person name="Douillard F.P."/>
            <person name="Paul Ross R."/>
            <person name="Yang R."/>
            <person name="Briner A.E."/>
            <person name="Felis G.E."/>
            <person name="de Vos W.M."/>
            <person name="Barrangou R."/>
            <person name="Klaenhammer T.R."/>
            <person name="Caufield P.W."/>
            <person name="Cui Y."/>
            <person name="Zhang H."/>
            <person name="O'Toole P.W."/>
        </authorList>
    </citation>
    <scope>NUCLEOTIDE SEQUENCE [LARGE SCALE GENOMIC DNA]</scope>
    <source>
        <strain evidence="1 2">DSM 19682</strain>
    </source>
</reference>
<name>A0A0R1K8U7_9LACO</name>
<gene>
    <name evidence="1" type="ORF">FD03_GL000437</name>
</gene>
<proteinExistence type="predicted"/>
<protein>
    <submittedName>
        <fullName evidence="1">Uncharacterized protein</fullName>
    </submittedName>
</protein>
<dbReference type="EMBL" id="AZDZ01000011">
    <property type="protein sequence ID" value="KRK79736.1"/>
    <property type="molecule type" value="Genomic_DNA"/>
</dbReference>
<dbReference type="Proteomes" id="UP000051248">
    <property type="component" value="Unassembled WGS sequence"/>
</dbReference>
<dbReference type="PATRIC" id="fig|1423775.4.peg.446"/>
<dbReference type="AlphaFoldDB" id="A0A0R1K8U7"/>
<accession>A0A0R1K8U7</accession>
<organism evidence="1 2">
    <name type="scientific">Companilactobacillus nodensis DSM 19682 = JCM 14932 = NBRC 107160</name>
    <dbReference type="NCBI Taxonomy" id="1423775"/>
    <lineage>
        <taxon>Bacteria</taxon>
        <taxon>Bacillati</taxon>
        <taxon>Bacillota</taxon>
        <taxon>Bacilli</taxon>
        <taxon>Lactobacillales</taxon>
        <taxon>Lactobacillaceae</taxon>
        <taxon>Companilactobacillus</taxon>
    </lineage>
</organism>
<comment type="caution">
    <text evidence="1">The sequence shown here is derived from an EMBL/GenBank/DDBJ whole genome shotgun (WGS) entry which is preliminary data.</text>
</comment>